<dbReference type="RefSeq" id="WP_216479801.1">
    <property type="nucleotide sequence ID" value="NZ_JAHLQJ010000013.1"/>
</dbReference>
<organism evidence="4 5">
    <name type="scientific">Paenibacillus brevis</name>
    <dbReference type="NCBI Taxonomy" id="2841508"/>
    <lineage>
        <taxon>Bacteria</taxon>
        <taxon>Bacillati</taxon>
        <taxon>Bacillota</taxon>
        <taxon>Bacilli</taxon>
        <taxon>Bacillales</taxon>
        <taxon>Paenibacillaceae</taxon>
        <taxon>Paenibacillus</taxon>
    </lineage>
</organism>
<reference evidence="4 5" key="1">
    <citation type="submission" date="2021-06" db="EMBL/GenBank/DDBJ databases">
        <authorList>
            <person name="Sun Q."/>
            <person name="Li D."/>
        </authorList>
    </citation>
    <scope>NUCLEOTIDE SEQUENCE [LARGE SCALE GENOMIC DNA]</scope>
    <source>
        <strain evidence="4 5">MSJ-6</strain>
    </source>
</reference>
<keyword evidence="3" id="KW-0812">Transmembrane</keyword>
<feature type="coiled-coil region" evidence="1">
    <location>
        <begin position="551"/>
        <end position="584"/>
    </location>
</feature>
<keyword evidence="3" id="KW-1133">Transmembrane helix</keyword>
<dbReference type="PANTHER" id="PTHR23159">
    <property type="entry name" value="CENTROSOMAL PROTEIN 2"/>
    <property type="match status" value="1"/>
</dbReference>
<dbReference type="PANTHER" id="PTHR23159:SF31">
    <property type="entry name" value="CENTROSOME-ASSOCIATED PROTEIN CEP250 ISOFORM X1"/>
    <property type="match status" value="1"/>
</dbReference>
<sequence>MPTEIGELRARLTAEAQEIKAEIRATKQGFADLGEQGKKTAGDIGTLNTALGRVGENKDQINRLTSVLENVNAKIEIQRKKLAELKQAYDSTFDNAKKGKLQEQIVNTEGVLIRLTQTSDQTAQKIWALEDSLDQAGVGGQQVATQLNTLDDALKGIGLSADQIKTIKKNLDEADPTKLDRQLDELSSALKGLGVDSKQIEKITNELRESEQEAQKTKQGISGIASGLASLGAGAVTAKLTNVMKSLANETNQLANSYRGLSSVSEKFNVDSQESVELAEKLADRWGLNKGVIADTVKTYTTLNFSLEETEKIITATADAAAYGRQAHLSWDQAIKQVAEGIKAGNSNLTDAAGVTTNLSVMQDRYAKSIGTTAAKLTEAQKVQAAYNGMMQEASVFAGNADSAMTGYTGTQATFNQTLEMARVELGEAFLPVLQEVMEEIVPMVKEFTAWSTENKDVVAGVAAATVTLGGLITVVTSLITVVAALRAAFTALNISMGPIGWAIAAFSAVTVGVTAYTAAASAASKEVLQLASSQEELNKKLNESPANRNVNELKQMKEDSEAINTILEERAGLQEKLDELYKKMRSNFDGGPELHNLQRSIGELDKKLKDMDFKNVDEATAALNRMREEIDKSVPALLEMQKAELRDLATKNDKIIALEKSVDRYNELAAVQKLDEAQKQELVQVTNALKEQYPDLHALMDDEGRIRIENIGTIEDQISVERQLLDSSINTAKVQILNLQETARVQKVSVEAQIKNYQALIQAAKAAAAAQSSSNPMEAGDKSWLEQINPGVVNWARNKGAETEQKLSQAYEDQNKFAAAELEAKRALARLESGGIDSFKYQAPDYGGGSDAEKKKGQKSKTAAELRKDAYDAAIATVQYQAEMYDWTADEQIKSYEKVRKQHQKHLKESLEDERQMNLQIKRLQEDSVRSRYDFSAEWIDREDRRMEESGNTEIEIAQMKIDAWTRVRDRYAEDSEFYKDADDKLYQYRKELISATEKAMKELYSSTSDFLKYEERRLEEAGASEAEIAQMKLALWTRIRDSYAEDSEYYKQADEQVYQAKKNLVSQIQKDNEAARKVEKQSINDAKKLELDAIAERKKAYTDDIDERIAAIDRLIKAEERLNSEQDYASQLAEKKARQALLENAVSPEGRKEYADITKEIERMELEHSRDIRKQNLEDQKEALQDEKSERERAFDKEKEDVEKHYNALTDALENYQDDVKLMEVGLQDYRVGANQTANTQILADLDSFVSAYNSKLASLTSASGPSQQANDLQEYNSNKDAWDEAKARGDKEAMAKLTARNDEIRRKYGIEKDTGKLDNLPSYDVGGVIPGPIGVPVPIVAHGGEIYLNPEQQTNLFRMLDSPKTTSGAGQAPVQPQQIIHNTFDMSVGSVTIEDQPDAEIMYTERERAARRLMTTGEGK</sequence>
<gene>
    <name evidence="4" type="ORF">KQJ23_15585</name>
</gene>
<proteinExistence type="predicted"/>
<evidence type="ECO:0000256" key="3">
    <source>
        <dbReference type="SAM" id="Phobius"/>
    </source>
</evidence>
<name>A0ABS6FSP2_9BACL</name>
<feature type="coiled-coil region" evidence="1">
    <location>
        <begin position="61"/>
        <end position="88"/>
    </location>
</feature>
<feature type="coiled-coil region" evidence="1">
    <location>
        <begin position="193"/>
        <end position="220"/>
    </location>
</feature>
<evidence type="ECO:0000256" key="1">
    <source>
        <dbReference type="SAM" id="Coils"/>
    </source>
</evidence>
<keyword evidence="3" id="KW-0472">Membrane</keyword>
<dbReference type="EMBL" id="JAHLQJ010000013">
    <property type="protein sequence ID" value="MBU5673250.1"/>
    <property type="molecule type" value="Genomic_DNA"/>
</dbReference>
<evidence type="ECO:0000256" key="2">
    <source>
        <dbReference type="SAM" id="MobiDB-lite"/>
    </source>
</evidence>
<evidence type="ECO:0000313" key="4">
    <source>
        <dbReference type="EMBL" id="MBU5673250.1"/>
    </source>
</evidence>
<protein>
    <recommendedName>
        <fullName evidence="6">Phage tail tape measure protein</fullName>
    </recommendedName>
</protein>
<evidence type="ECO:0000313" key="5">
    <source>
        <dbReference type="Proteomes" id="UP000743001"/>
    </source>
</evidence>
<feature type="transmembrane region" description="Helical" evidence="3">
    <location>
        <begin position="462"/>
        <end position="488"/>
    </location>
</feature>
<keyword evidence="5" id="KW-1185">Reference proteome</keyword>
<dbReference type="Proteomes" id="UP000743001">
    <property type="component" value="Unassembled WGS sequence"/>
</dbReference>
<evidence type="ECO:0008006" key="6">
    <source>
        <dbReference type="Google" id="ProtNLM"/>
    </source>
</evidence>
<accession>A0ABS6FSP2</accession>
<comment type="caution">
    <text evidence="4">The sequence shown here is derived from an EMBL/GenBank/DDBJ whole genome shotgun (WGS) entry which is preliminary data.</text>
</comment>
<feature type="region of interest" description="Disordered" evidence="2">
    <location>
        <begin position="1173"/>
        <end position="1201"/>
    </location>
</feature>
<feature type="transmembrane region" description="Helical" evidence="3">
    <location>
        <begin position="500"/>
        <end position="520"/>
    </location>
</feature>
<keyword evidence="1" id="KW-0175">Coiled coil</keyword>